<feature type="region of interest" description="Disordered" evidence="1">
    <location>
        <begin position="1287"/>
        <end position="1337"/>
    </location>
</feature>
<feature type="region of interest" description="Disordered" evidence="1">
    <location>
        <begin position="2177"/>
        <end position="2198"/>
    </location>
</feature>
<feature type="region of interest" description="Disordered" evidence="1">
    <location>
        <begin position="1867"/>
        <end position="1958"/>
    </location>
</feature>
<feature type="compositionally biased region" description="Polar residues" evidence="1">
    <location>
        <begin position="1939"/>
        <end position="1956"/>
    </location>
</feature>
<feature type="compositionally biased region" description="Polar residues" evidence="1">
    <location>
        <begin position="1303"/>
        <end position="1332"/>
    </location>
</feature>
<accession>A0ABM5ISV9</accession>
<feature type="region of interest" description="Disordered" evidence="1">
    <location>
        <begin position="890"/>
        <end position="911"/>
    </location>
</feature>
<organism evidence="2 3">
    <name type="scientific">Diabrotica virgifera virgifera</name>
    <name type="common">western corn rootworm</name>
    <dbReference type="NCBI Taxonomy" id="50390"/>
    <lineage>
        <taxon>Eukaryota</taxon>
        <taxon>Metazoa</taxon>
        <taxon>Ecdysozoa</taxon>
        <taxon>Arthropoda</taxon>
        <taxon>Hexapoda</taxon>
        <taxon>Insecta</taxon>
        <taxon>Pterygota</taxon>
        <taxon>Neoptera</taxon>
        <taxon>Endopterygota</taxon>
        <taxon>Coleoptera</taxon>
        <taxon>Polyphaga</taxon>
        <taxon>Cucujiformia</taxon>
        <taxon>Chrysomeloidea</taxon>
        <taxon>Chrysomelidae</taxon>
        <taxon>Galerucinae</taxon>
        <taxon>Diabroticina</taxon>
        <taxon>Diabroticites</taxon>
        <taxon>Diabrotica</taxon>
    </lineage>
</organism>
<keyword evidence="3" id="KW-1185">Reference proteome</keyword>
<feature type="compositionally biased region" description="Low complexity" evidence="1">
    <location>
        <begin position="1735"/>
        <end position="1748"/>
    </location>
</feature>
<feature type="compositionally biased region" description="Polar residues" evidence="1">
    <location>
        <begin position="968"/>
        <end position="985"/>
    </location>
</feature>
<feature type="compositionally biased region" description="Basic residues" evidence="1">
    <location>
        <begin position="2559"/>
        <end position="2569"/>
    </location>
</feature>
<feature type="compositionally biased region" description="Low complexity" evidence="1">
    <location>
        <begin position="1900"/>
        <end position="1911"/>
    </location>
</feature>
<feature type="region of interest" description="Disordered" evidence="1">
    <location>
        <begin position="2536"/>
        <end position="2569"/>
    </location>
</feature>
<name>A0ABM5ISV9_DIAVI</name>
<dbReference type="Proteomes" id="UP001652700">
    <property type="component" value="Unplaced"/>
</dbReference>
<feature type="compositionally biased region" description="Polar residues" evidence="1">
    <location>
        <begin position="602"/>
        <end position="624"/>
    </location>
</feature>
<evidence type="ECO:0000256" key="1">
    <source>
        <dbReference type="SAM" id="MobiDB-lite"/>
    </source>
</evidence>
<feature type="region of interest" description="Disordered" evidence="1">
    <location>
        <begin position="1"/>
        <end position="30"/>
    </location>
</feature>
<feature type="region of interest" description="Disordered" evidence="1">
    <location>
        <begin position="2237"/>
        <end position="2265"/>
    </location>
</feature>
<sequence length="2569" mass="287505">MDDNRLTRRAVDSKCRGPKGRPHIRRESDGSRCVPKSEFILRNKAETYGTKVNSLIDVWKSFCTITEKPYDIQQVLEILDWAKLHTLEIVLTPVWKSHEDVYKEQLLSYIDQSEKNLCRKSEVLGQRCRQLLDVAKDPWDDPVLNRLMKEDITIGPAEIAFFCKESAYLISVRISKLCESNCNDFALRLVTYFMECHKKERSENFTLNATENQIWFLFDLQLALLHQENENNRVVTMIKELSFESGLRLVNRFTKKRVKISKVWRYSKTIAHVACQVLLTRALTECNENETEELKNYIKYFLEQLIISSTADELETNFGKNIAKLAILVVKAPLLYCLSEFLQGFQVKLKEVPAKKLNPCIIQMYIRALTTDMNELEKYKTEKNEEMTSAASSRLAKGYCKLGTFLTVYTQVERECVLTAFSLEPTKERLTHIEELARKSGYTVYNIEHDWKCRLHPPILPCDELLYKCSKCGEWACAKQELTEPTVRLNISLDEALQNSILGISEDLIVDLVVCLSHPRYQLMSWKLPWQELHRLCIMYLHDPEATKNFVTELKYLDIDYSLFRKDIKREPGLLEQEIEDRCEQYLEQNIYRESDTESDGEASTSQVSHPLSVGSSGPENNYFKNYAKSDPVTLQQLRNFRVNCKKTRDKEPLKKTDKDEPAVLPEVEGSVEKSYQPKNAMTTLFKLGGQTEVREFQVNQSTETNSIKTLESVPNYNVPQLTVEIDNTLNLKQSTHLQIESKQDNLPSKRANDFERILRVHIQQENIFQIQEQSMKKHIVNNSIKTFQSVPNHPAQVKTDLDNMNLKQSTHSQTVSNAQRKPPHQMPLVDKELCIKIQQQNFSQEQSSQLNRKRNEKCGTPIVLKKKETKTSGHIPTPEKQCEVAEKNQSIMESSQSKRKKSEISSIHSRVSPKIATIPVAKRRTAVNNPIQKINSSMTVQKEQLTCTNQEPSTPLQNVDPQREDSANIQQERSPISNTNPSQNHYSQAMDTLPQMPTTTVQSSDINDSYQRGRRKQCLQNNCTDQLWCSEQTKNKNPTNVLLPKNSWNSPRAQDSFAQPTSDKIPNAKTNLITQETCKENLENSPEPMVDVKVEQKMAVPSIDRELSECVMESMYIIMSRVSSFKTKLFVEKVTKERTRQIMADYINEIVAQKILFEKPGWKPTSANCTRKSLQWRCAQEIIQQLVYNTTIVRVQLFRFIGVDKFVRLMKQEIDKYLKIPNIHEWIFPVDDKPREIKINLNIKHKRPNYSKKYDSLFGPDIKDYCHLILTPEEINSLDTTPLQSANISTSFKPTDTDRENTSPSNPEKLSTDTECIPSSSSLSPVQGNQTKSKDLVNNKSDAIEETQGLANKSYVKSVLSKIPGLNDYQMVQPSDVNKIINVVQISGGRSAQSVSIPNSQTSTQITPHIQRIGQPRISDQKYESTVTTNTSSSTTKSSPLINILSQQIIRPANTPSNTGRRQPPVINILSQQIIRPSDTVTTKTGNNTNSSTNEAIEAKIDAGSEPTILNSAIKTTNSLVKNPNTVASGQGGTILQFICKSSLPKFQQAFGKTVYQNNTESAESPTTVVESSNTNNTAETKKATVTTKTVPVNVQPIQGSVIYSRQVPVGQTISLIPPGTTTRQVFRIATSSHEQLSLVKDSVIHTKMSALLAAALQGRPKNADGEIQVNCEEIKSVTGRPTLVQGARIVKPVQLQLPANVVKANPQPNLSSTTLEQLREFDMVYKQIKERSNPSTSETSTNSGENQEITPQRISVTYVNQLQKYTQLSPVVVVTTYNNLQPVASPALSVTSQGSSSPCVTPASTPTMPKIITKSSKGKTLKTSPTTTTATKSSPIPKPQQKPQEDEHTTQRIFDILAEYAEQLRNSPDLNNKPAPRRRSNPPTNPSQNSKRKKSSGVKKSGQSTTTIDLDADDLTIGSEDSSGGVVQLSVTDDEQSQASASVATESTDNASPPSSRPVIIAESGPCNNQSRNLIIADSSVGEALKMPNTAVIVPGSYIMPVSMVKGGQQIAVVSGSSKILATVPARSGQNMLLFQSFTNQTRKTAIPAVKYSTIQPISGITSQTLAGVSQQPMILPSNSVATAVSFGQPLTLKKIGDDREGNELLLTISQRKEDIKERSEIPQPDSSTSVSSDSVDIKLEDSASQSDSSNEKIFHTYQKTVINSVETSVIATTSSTVKNEGSVSNPSGNATPATSIKSEARTVERMQSVLVTACSANGPMLSHNTPRYRKVSEAARPHTSELPVTKGDFLHNGQKPTGDQKNIRTNTTYYVNKTKKILVESQKMDSEMQKKAAMERELRLQKSLSEECEDLGVDEPSASDLFPEADLLFDSNHSPSYDQAPHDVVKRVGDVKEEVKESLNLFSDDETSSSLRTDLFEYVEYDEPVGTSLEYQERELNGNIAESGSSGCEDNTLLPKCAAMSEVTLNSPISPEIYQEVNTHNKYKFKYSNRKKGERMKQSEFAGEVVTSSEDTIVCTQLNKVHCVEESCKILHIGKTELLKEGEKCELHCDEDVDSPSGRGARRSVRKLCSCCNGSQDGTLAKKRPHTSRPHTPAAPHKKSFLAKKR</sequence>
<feature type="compositionally biased region" description="Basic and acidic residues" evidence="1">
    <location>
        <begin position="1"/>
        <end position="15"/>
    </location>
</feature>
<feature type="compositionally biased region" description="Polar residues" evidence="1">
    <location>
        <begin position="936"/>
        <end position="961"/>
    </location>
</feature>
<feature type="compositionally biased region" description="Low complexity" evidence="1">
    <location>
        <begin position="1823"/>
        <end position="1844"/>
    </location>
</feature>
<dbReference type="RefSeq" id="XP_028140917.2">
    <property type="nucleotide sequence ID" value="XM_028285116.2"/>
</dbReference>
<reference evidence="2" key="1">
    <citation type="submission" date="2025-05" db="UniProtKB">
        <authorList>
            <consortium name="EnsemblMetazoa"/>
        </authorList>
    </citation>
    <scope>IDENTIFICATION</scope>
</reference>
<feature type="region of interest" description="Disordered" evidence="1">
    <location>
        <begin position="936"/>
        <end position="985"/>
    </location>
</feature>
<evidence type="ECO:0000313" key="2">
    <source>
        <dbReference type="EnsemblMetazoa" id="XP_028140917.2"/>
    </source>
</evidence>
<evidence type="ECO:0000313" key="3">
    <source>
        <dbReference type="Proteomes" id="UP001652700"/>
    </source>
</evidence>
<feature type="region of interest" description="Disordered" evidence="1">
    <location>
        <begin position="594"/>
        <end position="628"/>
    </location>
</feature>
<feature type="compositionally biased region" description="Polar residues" evidence="1">
    <location>
        <begin position="1789"/>
        <end position="1809"/>
    </location>
</feature>
<feature type="compositionally biased region" description="Low complexity" evidence="1">
    <location>
        <begin position="2128"/>
        <end position="2137"/>
    </location>
</feature>
<proteinExistence type="predicted"/>
<protein>
    <submittedName>
        <fullName evidence="2">Uncharacterized protein</fullName>
    </submittedName>
</protein>
<feature type="region of interest" description="Disordered" evidence="1">
    <location>
        <begin position="1041"/>
        <end position="1066"/>
    </location>
</feature>
<dbReference type="GeneID" id="114334981"/>
<feature type="region of interest" description="Disordered" evidence="1">
    <location>
        <begin position="1789"/>
        <end position="1850"/>
    </location>
</feature>
<dbReference type="EnsemblMetazoa" id="XM_028285116.2">
    <property type="protein sequence ID" value="XP_028140917.2"/>
    <property type="gene ID" value="LOC114334981"/>
</dbReference>
<feature type="region of interest" description="Disordered" evidence="1">
    <location>
        <begin position="2116"/>
        <end position="2153"/>
    </location>
</feature>
<feature type="region of interest" description="Disordered" evidence="1">
    <location>
        <begin position="1731"/>
        <end position="1751"/>
    </location>
</feature>